<gene>
    <name evidence="3" type="ORF">BDN70DRAFT_898895</name>
</gene>
<protein>
    <recommendedName>
        <fullName evidence="5">Secreted protein</fullName>
    </recommendedName>
</protein>
<evidence type="ECO:0000313" key="3">
    <source>
        <dbReference type="EMBL" id="KAF9474512.1"/>
    </source>
</evidence>
<evidence type="ECO:0000256" key="2">
    <source>
        <dbReference type="SAM" id="SignalP"/>
    </source>
</evidence>
<feature type="chain" id="PRO_5040269787" description="Secreted protein" evidence="2">
    <location>
        <begin position="22"/>
        <end position="178"/>
    </location>
</feature>
<dbReference type="Proteomes" id="UP000807469">
    <property type="component" value="Unassembled WGS sequence"/>
</dbReference>
<feature type="region of interest" description="Disordered" evidence="1">
    <location>
        <begin position="135"/>
        <end position="178"/>
    </location>
</feature>
<accession>A0A9P5YRH9</accession>
<evidence type="ECO:0008006" key="5">
    <source>
        <dbReference type="Google" id="ProtNLM"/>
    </source>
</evidence>
<dbReference type="EMBL" id="MU155375">
    <property type="protein sequence ID" value="KAF9474512.1"/>
    <property type="molecule type" value="Genomic_DNA"/>
</dbReference>
<organism evidence="3 4">
    <name type="scientific">Pholiota conissans</name>
    <dbReference type="NCBI Taxonomy" id="109636"/>
    <lineage>
        <taxon>Eukaryota</taxon>
        <taxon>Fungi</taxon>
        <taxon>Dikarya</taxon>
        <taxon>Basidiomycota</taxon>
        <taxon>Agaricomycotina</taxon>
        <taxon>Agaricomycetes</taxon>
        <taxon>Agaricomycetidae</taxon>
        <taxon>Agaricales</taxon>
        <taxon>Agaricineae</taxon>
        <taxon>Strophariaceae</taxon>
        <taxon>Pholiota</taxon>
    </lineage>
</organism>
<feature type="signal peptide" evidence="2">
    <location>
        <begin position="1"/>
        <end position="21"/>
    </location>
</feature>
<dbReference type="AlphaFoldDB" id="A0A9P5YRH9"/>
<keyword evidence="4" id="KW-1185">Reference proteome</keyword>
<proteinExistence type="predicted"/>
<comment type="caution">
    <text evidence="3">The sequence shown here is derived from an EMBL/GenBank/DDBJ whole genome shotgun (WGS) entry which is preliminary data.</text>
</comment>
<evidence type="ECO:0000256" key="1">
    <source>
        <dbReference type="SAM" id="MobiDB-lite"/>
    </source>
</evidence>
<name>A0A9P5YRH9_9AGAR</name>
<feature type="compositionally biased region" description="Basic and acidic residues" evidence="1">
    <location>
        <begin position="136"/>
        <end position="146"/>
    </location>
</feature>
<sequence>MYVFFFLIYLVDRLVVTQVSAPCALHLLLYQYHSSGFGDGITSTVNDISNSGFKFDADARLKFGFRFDCRFTVTVNKKKCVCISGNMYAFKLLAETAANSVHVLLFPKKTWITPCSVFGMCALGLQKGRCTLSREVGNRDRQDRQTDNNPPHHPRSGRSVPAFHERGIDGGNSRVQPI</sequence>
<keyword evidence="2" id="KW-0732">Signal</keyword>
<evidence type="ECO:0000313" key="4">
    <source>
        <dbReference type="Proteomes" id="UP000807469"/>
    </source>
</evidence>
<reference evidence="3" key="1">
    <citation type="submission" date="2020-11" db="EMBL/GenBank/DDBJ databases">
        <authorList>
            <consortium name="DOE Joint Genome Institute"/>
            <person name="Ahrendt S."/>
            <person name="Riley R."/>
            <person name="Andreopoulos W."/>
            <person name="Labutti K."/>
            <person name="Pangilinan J."/>
            <person name="Ruiz-Duenas F.J."/>
            <person name="Barrasa J.M."/>
            <person name="Sanchez-Garcia M."/>
            <person name="Camarero S."/>
            <person name="Miyauchi S."/>
            <person name="Serrano A."/>
            <person name="Linde D."/>
            <person name="Babiker R."/>
            <person name="Drula E."/>
            <person name="Ayuso-Fernandez I."/>
            <person name="Pacheco R."/>
            <person name="Padilla G."/>
            <person name="Ferreira P."/>
            <person name="Barriuso J."/>
            <person name="Kellner H."/>
            <person name="Castanera R."/>
            <person name="Alfaro M."/>
            <person name="Ramirez L."/>
            <person name="Pisabarro A.G."/>
            <person name="Kuo A."/>
            <person name="Tritt A."/>
            <person name="Lipzen A."/>
            <person name="He G."/>
            <person name="Yan M."/>
            <person name="Ng V."/>
            <person name="Cullen D."/>
            <person name="Martin F."/>
            <person name="Rosso M.-N."/>
            <person name="Henrissat B."/>
            <person name="Hibbett D."/>
            <person name="Martinez A.T."/>
            <person name="Grigoriev I.V."/>
        </authorList>
    </citation>
    <scope>NUCLEOTIDE SEQUENCE</scope>
    <source>
        <strain evidence="3">CIRM-BRFM 674</strain>
    </source>
</reference>